<evidence type="ECO:0000256" key="2">
    <source>
        <dbReference type="SAM" id="Phobius"/>
    </source>
</evidence>
<feature type="compositionally biased region" description="Low complexity" evidence="1">
    <location>
        <begin position="14"/>
        <end position="30"/>
    </location>
</feature>
<name>A0ABX6JYV7_9MICO</name>
<keyword evidence="4" id="KW-1185">Reference proteome</keyword>
<dbReference type="RefSeq" id="WP_166329242.1">
    <property type="nucleotide sequence ID" value="NZ_CP049933.1"/>
</dbReference>
<dbReference type="Pfam" id="PF14155">
    <property type="entry name" value="DUF4307"/>
    <property type="match status" value="1"/>
</dbReference>
<evidence type="ECO:0000313" key="4">
    <source>
        <dbReference type="Proteomes" id="UP000503441"/>
    </source>
</evidence>
<keyword evidence="2" id="KW-1133">Transmembrane helix</keyword>
<keyword evidence="2" id="KW-0472">Membrane</keyword>
<sequence length="161" mass="16976">MSQAASPAAPPLDPDATAANASVSAPATTTQSLEDRYGRGKKRRVDRRFAWIAGVTLVIAGVAFLAFSGWQNANQIKAQDIVFKKTGEFSGTMKFEVTAPANTPVACVVEALNTSKASVGWSVVELPVSDKRITTVNAPVHTVGPATAAYAKECWIVEPSK</sequence>
<protein>
    <submittedName>
        <fullName evidence="3">DUF4307 domain-containing protein</fullName>
    </submittedName>
</protein>
<feature type="region of interest" description="Disordered" evidence="1">
    <location>
        <begin position="1"/>
        <end position="39"/>
    </location>
</feature>
<organism evidence="3 4">
    <name type="scientific">Leucobacter coleopterorum</name>
    <dbReference type="NCBI Taxonomy" id="2714933"/>
    <lineage>
        <taxon>Bacteria</taxon>
        <taxon>Bacillati</taxon>
        <taxon>Actinomycetota</taxon>
        <taxon>Actinomycetes</taxon>
        <taxon>Micrococcales</taxon>
        <taxon>Microbacteriaceae</taxon>
        <taxon>Leucobacter</taxon>
    </lineage>
</organism>
<feature type="transmembrane region" description="Helical" evidence="2">
    <location>
        <begin position="49"/>
        <end position="70"/>
    </location>
</feature>
<evidence type="ECO:0000313" key="3">
    <source>
        <dbReference type="EMBL" id="QIM18029.1"/>
    </source>
</evidence>
<keyword evidence="2" id="KW-0812">Transmembrane</keyword>
<reference evidence="3 4" key="1">
    <citation type="submission" date="2020-03" db="EMBL/GenBank/DDBJ databases">
        <title>Leucobacter sp. nov., isolated from beetles.</title>
        <authorList>
            <person name="Hyun D.-W."/>
            <person name="Bae J.-W."/>
        </authorList>
    </citation>
    <scope>NUCLEOTIDE SEQUENCE [LARGE SCALE GENOMIC DNA]</scope>
    <source>
        <strain evidence="3 4">HDW9A</strain>
    </source>
</reference>
<dbReference type="Proteomes" id="UP000503441">
    <property type="component" value="Chromosome"/>
</dbReference>
<accession>A0ABX6JYV7</accession>
<evidence type="ECO:0000256" key="1">
    <source>
        <dbReference type="SAM" id="MobiDB-lite"/>
    </source>
</evidence>
<proteinExistence type="predicted"/>
<gene>
    <name evidence="3" type="ORF">G7066_03935</name>
</gene>
<dbReference type="EMBL" id="CP049933">
    <property type="protein sequence ID" value="QIM18029.1"/>
    <property type="molecule type" value="Genomic_DNA"/>
</dbReference>
<dbReference type="InterPro" id="IPR025443">
    <property type="entry name" value="DUF4307"/>
</dbReference>